<dbReference type="Proteomes" id="UP000322225">
    <property type="component" value="Chromosome 12"/>
</dbReference>
<dbReference type="RefSeq" id="XP_031858684.1">
    <property type="nucleotide sequence ID" value="XM_032007042.1"/>
</dbReference>
<dbReference type="InterPro" id="IPR001452">
    <property type="entry name" value="SH3_domain"/>
</dbReference>
<evidence type="ECO:0000256" key="1">
    <source>
        <dbReference type="SAM" id="MobiDB-lite"/>
    </source>
</evidence>
<evidence type="ECO:0000313" key="4">
    <source>
        <dbReference type="Proteomes" id="UP000322225"/>
    </source>
</evidence>
<dbReference type="AlphaFoldDB" id="A0A5M6BSE0"/>
<organism evidence="3 4">
    <name type="scientific">Kwoniella shandongensis</name>
    <dbReference type="NCBI Taxonomy" id="1734106"/>
    <lineage>
        <taxon>Eukaryota</taxon>
        <taxon>Fungi</taxon>
        <taxon>Dikarya</taxon>
        <taxon>Basidiomycota</taxon>
        <taxon>Agaricomycotina</taxon>
        <taxon>Tremellomycetes</taxon>
        <taxon>Tremellales</taxon>
        <taxon>Cryptococcaceae</taxon>
        <taxon>Kwoniella</taxon>
    </lineage>
</organism>
<dbReference type="PROSITE" id="PS50002">
    <property type="entry name" value="SH3"/>
    <property type="match status" value="1"/>
</dbReference>
<proteinExistence type="predicted"/>
<name>A0A5M6BSE0_9TREE</name>
<feature type="region of interest" description="Disordered" evidence="1">
    <location>
        <begin position="426"/>
        <end position="459"/>
    </location>
</feature>
<keyword evidence="2" id="KW-1133">Transmembrane helix</keyword>
<dbReference type="Gene3D" id="2.30.30.40">
    <property type="entry name" value="SH3 Domains"/>
    <property type="match status" value="1"/>
</dbReference>
<feature type="region of interest" description="Disordered" evidence="1">
    <location>
        <begin position="235"/>
        <end position="264"/>
    </location>
</feature>
<evidence type="ECO:0000313" key="3">
    <source>
        <dbReference type="EMBL" id="WWD21886.1"/>
    </source>
</evidence>
<dbReference type="KEGG" id="ksn:43591210"/>
<keyword evidence="4" id="KW-1185">Reference proteome</keyword>
<gene>
    <name evidence="3" type="ORF">CI109_106374</name>
</gene>
<evidence type="ECO:0000256" key="2">
    <source>
        <dbReference type="SAM" id="Phobius"/>
    </source>
</evidence>
<keyword evidence="2" id="KW-0812">Transmembrane</keyword>
<feature type="region of interest" description="Disordered" evidence="1">
    <location>
        <begin position="116"/>
        <end position="157"/>
    </location>
</feature>
<dbReference type="GeneID" id="43591210"/>
<dbReference type="OrthoDB" id="5340910at2759"/>
<keyword evidence="2" id="KW-0472">Membrane</keyword>
<dbReference type="InterPro" id="IPR036028">
    <property type="entry name" value="SH3-like_dom_sf"/>
</dbReference>
<dbReference type="EMBL" id="CP144062">
    <property type="protein sequence ID" value="WWD21886.1"/>
    <property type="molecule type" value="Genomic_DNA"/>
</dbReference>
<accession>A0A5M6BSE0</accession>
<feature type="compositionally biased region" description="Low complexity" evidence="1">
    <location>
        <begin position="166"/>
        <end position="183"/>
    </location>
</feature>
<feature type="compositionally biased region" description="Polar residues" evidence="1">
    <location>
        <begin position="295"/>
        <end position="318"/>
    </location>
</feature>
<sequence>MADLPDLPFGVVGGGNADFPDSALDPNPVTMAAPVVTTPSVAATTQAPAQTQVTPVVPTTTAPVVQSRTTTAAPVANTPNPATPQSSAAASTTPAAAIPSTAQTSSIASTIISTSAAATSATPSTTPATSTIPTSTIKPSTSTSSSALKSTTTSTSTRIASTLTVSNTSASHSATSAAASSGSKGIGGSGLSLGALIGIIAGGVVALILIAVLATRTIRKKNRARRTANRSSMFDWPATGLEEEPFEKPRYEPPSQSFAMSDPYNNSGPAASVPYMTNDPVYADVPASHVPQSYMARNNPQTSYSSGGYQNLPPSEYNSYPPAQYPPQQPQGQYPQYQANIVPPPEEAPMMGAGAGGPVGPSGLRDGSMVRVKVGFVRSLEDELAIIPGQQLYLHTAYDDGWSLCEDQSHNRGVVPVSCLEPWQDNLAPMTRENSGQESLSERSERRSSLYRPDGQGGY</sequence>
<protein>
    <submittedName>
        <fullName evidence="3">Uncharacterized protein</fullName>
    </submittedName>
</protein>
<dbReference type="SMART" id="SM00326">
    <property type="entry name" value="SH3"/>
    <property type="match status" value="1"/>
</dbReference>
<dbReference type="SUPFAM" id="SSF50044">
    <property type="entry name" value="SH3-domain"/>
    <property type="match status" value="1"/>
</dbReference>
<feature type="region of interest" description="Disordered" evidence="1">
    <location>
        <begin position="293"/>
        <end position="333"/>
    </location>
</feature>
<reference evidence="3" key="2">
    <citation type="submission" date="2024-01" db="EMBL/GenBank/DDBJ databases">
        <title>Comparative genomics of Cryptococcus and Kwoniella reveals pathogenesis evolution and contrasting modes of karyotype evolution via chromosome fusion or intercentromeric recombination.</title>
        <authorList>
            <person name="Coelho M.A."/>
            <person name="David-Palma M."/>
            <person name="Shea T."/>
            <person name="Bowers K."/>
            <person name="McGinley-Smith S."/>
            <person name="Mohammad A.W."/>
            <person name="Gnirke A."/>
            <person name="Yurkov A.M."/>
            <person name="Nowrousian M."/>
            <person name="Sun S."/>
            <person name="Cuomo C.A."/>
            <person name="Heitman J."/>
        </authorList>
    </citation>
    <scope>NUCLEOTIDE SEQUENCE</scope>
    <source>
        <strain evidence="3">CBS 12478</strain>
    </source>
</reference>
<reference evidence="3" key="1">
    <citation type="submission" date="2017-08" db="EMBL/GenBank/DDBJ databases">
        <authorList>
            <person name="Cuomo C."/>
            <person name="Billmyre B."/>
            <person name="Heitman J."/>
        </authorList>
    </citation>
    <scope>NUCLEOTIDE SEQUENCE</scope>
    <source>
        <strain evidence="3">CBS 12478</strain>
    </source>
</reference>
<feature type="transmembrane region" description="Helical" evidence="2">
    <location>
        <begin position="193"/>
        <end position="215"/>
    </location>
</feature>
<feature type="region of interest" description="Disordered" evidence="1">
    <location>
        <begin position="67"/>
        <end position="95"/>
    </location>
</feature>
<feature type="region of interest" description="Disordered" evidence="1">
    <location>
        <begin position="166"/>
        <end position="185"/>
    </location>
</feature>
<feature type="compositionally biased region" description="Polar residues" evidence="1">
    <location>
        <begin position="254"/>
        <end position="264"/>
    </location>
</feature>